<dbReference type="PANTHER" id="PTHR30469">
    <property type="entry name" value="MULTIDRUG RESISTANCE PROTEIN MDTA"/>
    <property type="match status" value="1"/>
</dbReference>
<dbReference type="EMBL" id="LAZR01000005">
    <property type="protein sequence ID" value="KKO10447.1"/>
    <property type="molecule type" value="Genomic_DNA"/>
</dbReference>
<dbReference type="Gene3D" id="2.40.50.100">
    <property type="match status" value="1"/>
</dbReference>
<gene>
    <name evidence="3" type="ORF">LCGC14_0029860</name>
</gene>
<dbReference type="GO" id="GO:0015562">
    <property type="term" value="F:efflux transmembrane transporter activity"/>
    <property type="evidence" value="ECO:0007669"/>
    <property type="project" value="TreeGrafter"/>
</dbReference>
<feature type="coiled-coil region" evidence="1">
    <location>
        <begin position="105"/>
        <end position="163"/>
    </location>
</feature>
<feature type="compositionally biased region" description="Polar residues" evidence="2">
    <location>
        <begin position="354"/>
        <end position="385"/>
    </location>
</feature>
<comment type="caution">
    <text evidence="3">The sequence shown here is derived from an EMBL/GenBank/DDBJ whole genome shotgun (WGS) entry which is preliminary data.</text>
</comment>
<dbReference type="AlphaFoldDB" id="A0A0F9YE09"/>
<evidence type="ECO:0000313" key="3">
    <source>
        <dbReference type="EMBL" id="KKO10447.1"/>
    </source>
</evidence>
<keyword evidence="1" id="KW-0175">Coiled coil</keyword>
<evidence type="ECO:0000256" key="1">
    <source>
        <dbReference type="SAM" id="Coils"/>
    </source>
</evidence>
<feature type="region of interest" description="Disordered" evidence="2">
    <location>
        <begin position="353"/>
        <end position="385"/>
    </location>
</feature>
<dbReference type="Gene3D" id="2.40.30.170">
    <property type="match status" value="1"/>
</dbReference>
<reference evidence="3" key="1">
    <citation type="journal article" date="2015" name="Nature">
        <title>Complex archaea that bridge the gap between prokaryotes and eukaryotes.</title>
        <authorList>
            <person name="Spang A."/>
            <person name="Saw J.H."/>
            <person name="Jorgensen S.L."/>
            <person name="Zaremba-Niedzwiedzka K."/>
            <person name="Martijn J."/>
            <person name="Lind A.E."/>
            <person name="van Eijk R."/>
            <person name="Schleper C."/>
            <person name="Guy L."/>
            <person name="Ettema T.J."/>
        </authorList>
    </citation>
    <scope>NUCLEOTIDE SEQUENCE</scope>
</reference>
<dbReference type="Gene3D" id="1.10.287.470">
    <property type="entry name" value="Helix hairpin bin"/>
    <property type="match status" value="1"/>
</dbReference>
<organism evidence="3">
    <name type="scientific">marine sediment metagenome</name>
    <dbReference type="NCBI Taxonomy" id="412755"/>
    <lineage>
        <taxon>unclassified sequences</taxon>
        <taxon>metagenomes</taxon>
        <taxon>ecological metagenomes</taxon>
    </lineage>
</organism>
<dbReference type="GO" id="GO:1990281">
    <property type="term" value="C:efflux pump complex"/>
    <property type="evidence" value="ECO:0007669"/>
    <property type="project" value="TreeGrafter"/>
</dbReference>
<sequence>MRRIPFSYALASLLVLALVIWLAFGNFQRFQTTPPDATPRSDAGSRVEIVVQQSTPFIPQQIIQGQLTAERETTLRANVAGFVTDKPVAQGSHVEAGDTLLVLDNDALPEQLQQAQDELAVAQAEYAGARNLRERQLISQPELLRLQSALSASAAQVAQLQNQLDDSRPIAPFEGVLNRVQVELGDLLQPGEEWGQLVDDRRLKGAAWVSQQQVGDLSIGLPVTARLLNGDHLEGELTHISNRAEEATRSFYIEATLDNPAGKRLAGGSAELTITLPPRQVHTLSPALLSLNSNGQLAVKHLDDNNQVQQTAVEMVSADIQRAYVTGLPDPLRLITLGAGMVDVGQTVVPVTAEETTSAQPSLEHSPEQPSNQPPAQDSVNASAD</sequence>
<name>A0A0F9YE09_9ZZZZ</name>
<dbReference type="NCBIfam" id="TIGR01730">
    <property type="entry name" value="RND_mfp"/>
    <property type="match status" value="1"/>
</dbReference>
<accession>A0A0F9YE09</accession>
<dbReference type="InterPro" id="IPR006143">
    <property type="entry name" value="RND_pump_MFP"/>
</dbReference>
<proteinExistence type="predicted"/>
<evidence type="ECO:0000256" key="2">
    <source>
        <dbReference type="SAM" id="MobiDB-lite"/>
    </source>
</evidence>
<dbReference type="SUPFAM" id="SSF111369">
    <property type="entry name" value="HlyD-like secretion proteins"/>
    <property type="match status" value="1"/>
</dbReference>
<protein>
    <submittedName>
        <fullName evidence="3">Uncharacterized protein</fullName>
    </submittedName>
</protein>